<feature type="chain" id="PRO_5043271210" evidence="2">
    <location>
        <begin position="23"/>
        <end position="1003"/>
    </location>
</feature>
<evidence type="ECO:0000313" key="5">
    <source>
        <dbReference type="Proteomes" id="UP001152797"/>
    </source>
</evidence>
<feature type="non-terminal residue" evidence="3">
    <location>
        <position position="1003"/>
    </location>
</feature>
<sequence>EKSAQQQMLFLRLLGLCLFVLAQSFGGSLAIALIPEAPRCEDQKSTCEVHPEAVPQHTLVQKTTATRREFIELAEVINKATLAQWRSAGLTAAIGETWVKPEVAEVARFMHLGRQEADRLRGALGVAAAAAPAGVAAGGEVVVAAGAGGDAGQDGDGRVWVLAEMVMGKKIGDRVVPPVGHPCDGDVGLMRMVDSEGIDKPRLIHRVAESELSDFCDVRIGMARLSESCEGTDRAAGEDARTLEVKYGFNGERHRSFRESVKELQQTEFEDFPLEPRRRQLIADAHASSPGQPSYLGAEHYLGDTYKAGGGIVVPALTDYVSRKMQAQSQILKEKRKLAEVTGGKGGKGKPSSPPKAPPQGKPSGGDLPLIQCLAIQDIIAAVKRLGAGPPADNSGASKALRVAASGYLGPEVSVGDVVGMDFSCLSLPSVGTAGVDLLSALDEPTRGVVSEFEDYFCLGFDVTREEAALISGSNSCDFGKDLCEEAKRKVTQDLGGLGFSIHEDEPASTSFFTLGGEVDGEGYGICERQLGCEAVGQLGRWNERWRFRRLPPEEWAPRRRAMGLDPIADVETVLGGRSARVLSSTQMGVKVSKAHTCRVLKKNTAPSAKVPKVKSGQLQNATQPVSQAAKKRVVKVELKKKQPREVRVVSALKSEEVKDAGKRAQLNRLTILEQKSISTEVRHQYQSFLLKFESFCRDSGLKWPLVKDVDAILADFLDVMFLDNRPAAEGEKVVAAVEFNNVKLKGCLVRSKRALRGWRKERPPQSRLPLPRLVAAGMAMVLASQGLKSMALKVMLDHDTYLRPGESIDIRCKDVIPPVAGAGKQYRWYGIVVRDIVDQKPDKAGIYDNTIALNSPGREYLGDLMWQQVKIAKKTSEFVFQFTAAEFRKKFQAAGERLQLKNLHPYQCRHGGASEDLNSGDRKAANGLYRTLLAQPYPWALADLIAGTVVDDKWKCFNRMPSFSYQVLAAPPPVGKLTDCGRFDEATSAASRELADMAELAG</sequence>
<feature type="non-terminal residue" evidence="3">
    <location>
        <position position="1"/>
    </location>
</feature>
<proteinExistence type="predicted"/>
<comment type="caution">
    <text evidence="3">The sequence shown here is derived from an EMBL/GenBank/DDBJ whole genome shotgun (WGS) entry which is preliminary data.</text>
</comment>
<dbReference type="InterPro" id="IPR011010">
    <property type="entry name" value="DNA_brk_join_enz"/>
</dbReference>
<gene>
    <name evidence="3" type="ORF">C1SCF055_LOCUS32350</name>
</gene>
<evidence type="ECO:0000313" key="4">
    <source>
        <dbReference type="EMBL" id="CAL4794049.1"/>
    </source>
</evidence>
<dbReference type="EMBL" id="CAMXCT030003890">
    <property type="protein sequence ID" value="CAL4794049.1"/>
    <property type="molecule type" value="Genomic_DNA"/>
</dbReference>
<dbReference type="AlphaFoldDB" id="A0A9P1DC20"/>
<evidence type="ECO:0000313" key="3">
    <source>
        <dbReference type="EMBL" id="CAI4006737.1"/>
    </source>
</evidence>
<evidence type="ECO:0000256" key="1">
    <source>
        <dbReference type="SAM" id="MobiDB-lite"/>
    </source>
</evidence>
<feature type="region of interest" description="Disordered" evidence="1">
    <location>
        <begin position="332"/>
        <end position="364"/>
    </location>
</feature>
<feature type="compositionally biased region" description="Pro residues" evidence="1">
    <location>
        <begin position="352"/>
        <end position="361"/>
    </location>
</feature>
<dbReference type="EMBL" id="CAMXCT010003890">
    <property type="protein sequence ID" value="CAI4006737.1"/>
    <property type="molecule type" value="Genomic_DNA"/>
</dbReference>
<reference evidence="3" key="1">
    <citation type="submission" date="2022-10" db="EMBL/GenBank/DDBJ databases">
        <authorList>
            <person name="Chen Y."/>
            <person name="Dougan E. K."/>
            <person name="Chan C."/>
            <person name="Rhodes N."/>
            <person name="Thang M."/>
        </authorList>
    </citation>
    <scope>NUCLEOTIDE SEQUENCE</scope>
</reference>
<name>A0A9P1DC20_9DINO</name>
<keyword evidence="5" id="KW-1185">Reference proteome</keyword>
<dbReference type="SUPFAM" id="SSF56349">
    <property type="entry name" value="DNA breaking-rejoining enzymes"/>
    <property type="match status" value="1"/>
</dbReference>
<reference evidence="4 5" key="2">
    <citation type="submission" date="2024-05" db="EMBL/GenBank/DDBJ databases">
        <authorList>
            <person name="Chen Y."/>
            <person name="Shah S."/>
            <person name="Dougan E. K."/>
            <person name="Thang M."/>
            <person name="Chan C."/>
        </authorList>
    </citation>
    <scope>NUCLEOTIDE SEQUENCE [LARGE SCALE GENOMIC DNA]</scope>
</reference>
<keyword evidence="2" id="KW-0732">Signal</keyword>
<dbReference type="GO" id="GO:0003677">
    <property type="term" value="F:DNA binding"/>
    <property type="evidence" value="ECO:0007669"/>
    <property type="project" value="InterPro"/>
</dbReference>
<dbReference type="Proteomes" id="UP001152797">
    <property type="component" value="Unassembled WGS sequence"/>
</dbReference>
<protein>
    <submittedName>
        <fullName evidence="4">Acyl-protein thioesterase 1</fullName>
    </submittedName>
</protein>
<dbReference type="EMBL" id="CAMXCT020003890">
    <property type="protein sequence ID" value="CAL1160112.1"/>
    <property type="molecule type" value="Genomic_DNA"/>
</dbReference>
<organism evidence="3">
    <name type="scientific">Cladocopium goreaui</name>
    <dbReference type="NCBI Taxonomy" id="2562237"/>
    <lineage>
        <taxon>Eukaryota</taxon>
        <taxon>Sar</taxon>
        <taxon>Alveolata</taxon>
        <taxon>Dinophyceae</taxon>
        <taxon>Suessiales</taxon>
        <taxon>Symbiodiniaceae</taxon>
        <taxon>Cladocopium</taxon>
    </lineage>
</organism>
<feature type="signal peptide" evidence="2">
    <location>
        <begin position="1"/>
        <end position="22"/>
    </location>
</feature>
<evidence type="ECO:0000256" key="2">
    <source>
        <dbReference type="SAM" id="SignalP"/>
    </source>
</evidence>
<accession>A0A9P1DC20</accession>